<dbReference type="Proteomes" id="UP000054549">
    <property type="component" value="Unassembled WGS sequence"/>
</dbReference>
<gene>
    <name evidence="1" type="ORF">M378DRAFT_918024</name>
</gene>
<evidence type="ECO:0000313" key="1">
    <source>
        <dbReference type="EMBL" id="KIL60477.1"/>
    </source>
</evidence>
<keyword evidence="2" id="KW-1185">Reference proteome</keyword>
<protein>
    <submittedName>
        <fullName evidence="1">Uncharacterized protein</fullName>
    </submittedName>
</protein>
<dbReference type="HOGENOM" id="CLU_2512192_0_0_1"/>
<dbReference type="InParanoid" id="A0A0C2WGB4"/>
<sequence length="85" mass="9493">MDHRRQISTLLAWCALNGLEIDSRLKLDWDPKTGIAVYSKGSIIPLNTKCEHLVPPLAPARRFTVLSSGSHTKTCCIVDQKLYSI</sequence>
<dbReference type="AlphaFoldDB" id="A0A0C2WGB4"/>
<reference evidence="1 2" key="1">
    <citation type="submission" date="2014-04" db="EMBL/GenBank/DDBJ databases">
        <title>Evolutionary Origins and Diversification of the Mycorrhizal Mutualists.</title>
        <authorList>
            <consortium name="DOE Joint Genome Institute"/>
            <consortium name="Mycorrhizal Genomics Consortium"/>
            <person name="Kohler A."/>
            <person name="Kuo A."/>
            <person name="Nagy L.G."/>
            <person name="Floudas D."/>
            <person name="Copeland A."/>
            <person name="Barry K.W."/>
            <person name="Cichocki N."/>
            <person name="Veneault-Fourrey C."/>
            <person name="LaButti K."/>
            <person name="Lindquist E.A."/>
            <person name="Lipzen A."/>
            <person name="Lundell T."/>
            <person name="Morin E."/>
            <person name="Murat C."/>
            <person name="Riley R."/>
            <person name="Ohm R."/>
            <person name="Sun H."/>
            <person name="Tunlid A."/>
            <person name="Henrissat B."/>
            <person name="Grigoriev I.V."/>
            <person name="Hibbett D.S."/>
            <person name="Martin F."/>
        </authorList>
    </citation>
    <scope>NUCLEOTIDE SEQUENCE [LARGE SCALE GENOMIC DNA]</scope>
    <source>
        <strain evidence="1 2">Koide BX008</strain>
    </source>
</reference>
<accession>A0A0C2WGB4</accession>
<evidence type="ECO:0000313" key="2">
    <source>
        <dbReference type="Proteomes" id="UP000054549"/>
    </source>
</evidence>
<organism evidence="1 2">
    <name type="scientific">Amanita muscaria (strain Koide BX008)</name>
    <dbReference type="NCBI Taxonomy" id="946122"/>
    <lineage>
        <taxon>Eukaryota</taxon>
        <taxon>Fungi</taxon>
        <taxon>Dikarya</taxon>
        <taxon>Basidiomycota</taxon>
        <taxon>Agaricomycotina</taxon>
        <taxon>Agaricomycetes</taxon>
        <taxon>Agaricomycetidae</taxon>
        <taxon>Agaricales</taxon>
        <taxon>Pluteineae</taxon>
        <taxon>Amanitaceae</taxon>
        <taxon>Amanita</taxon>
    </lineage>
</organism>
<dbReference type="EMBL" id="KN818298">
    <property type="protein sequence ID" value="KIL60477.1"/>
    <property type="molecule type" value="Genomic_DNA"/>
</dbReference>
<name>A0A0C2WGB4_AMAMK</name>
<proteinExistence type="predicted"/>